<evidence type="ECO:0000313" key="5">
    <source>
        <dbReference type="EMBL" id="KII70265.1"/>
    </source>
</evidence>
<evidence type="ECO:0000256" key="4">
    <source>
        <dbReference type="PROSITE-ProRule" id="PRU00898"/>
    </source>
</evidence>
<dbReference type="SUPFAM" id="SSF82199">
    <property type="entry name" value="SET domain"/>
    <property type="match status" value="1"/>
</dbReference>
<comment type="similarity">
    <text evidence="4">Belongs to the class V-like SAM-binding methyltransferase superfamily. SETD3 actin-histidine methyltransferase family.</text>
</comment>
<dbReference type="OMA" id="HNILLAY"/>
<organism evidence="5 6">
    <name type="scientific">Thelohanellus kitauei</name>
    <name type="common">Myxosporean</name>
    <dbReference type="NCBI Taxonomy" id="669202"/>
    <lineage>
        <taxon>Eukaryota</taxon>
        <taxon>Metazoa</taxon>
        <taxon>Cnidaria</taxon>
        <taxon>Myxozoa</taxon>
        <taxon>Myxosporea</taxon>
        <taxon>Bivalvulida</taxon>
        <taxon>Platysporina</taxon>
        <taxon>Myxobolidae</taxon>
        <taxon>Thelohanellus</taxon>
    </lineage>
</organism>
<sequence length="423" mass="48477">MTEVTETKSEQASEQNLNIFMRNITQIMDRLEEIQKKIGPPDFGNTGTGLKGSLLKLFEACCPLSRKQSDDQLWEEHQRIRTLLEDEFIPKSNNISDTFSRRNRSISIETLFDDLVKSGANLSKLRLEFVGGEVRVIAKENIDPMTPLAMIPTSSIILADFFSQHEGLNHLVNKDPILSSMHNILLAYGLLIEFYRGQDSSFYNYIQALPDCYENSYYYSLEDLKLLRGSASFRDALNNWKSAVRQYAYFHLKIVETMEGGEDLKDRQYMEKFQIASRFCFEDYRWAVATVAAKSLSIPSLGPHSINLALIPIIDLLKHSNTVTSFNYESQERLLVVSNGFEMLSGEEVSIFYGARTNSQFVLNHGFFYEENIHEFCMIRIPLKDTSTKVVKHSLLGKLGISELNGIPWGNVDRRYCLLYENL</sequence>
<keyword evidence="3 4" id="KW-0949">S-adenosyl-L-methionine</keyword>
<dbReference type="Gene3D" id="3.90.1410.10">
    <property type="entry name" value="set domain protein methyltransferase, domain 1"/>
    <property type="match status" value="1"/>
</dbReference>
<dbReference type="InterPro" id="IPR046341">
    <property type="entry name" value="SET_dom_sf"/>
</dbReference>
<dbReference type="EC" id="2.1.1.85" evidence="4"/>
<keyword evidence="2 4" id="KW-0808">Transferase</keyword>
<dbReference type="InterPro" id="IPR025785">
    <property type="entry name" value="SETD3"/>
</dbReference>
<keyword evidence="6" id="KW-1185">Reference proteome</keyword>
<name>A0A0C2N1M3_THEKT</name>
<comment type="caution">
    <text evidence="5">The sequence shown here is derived from an EMBL/GenBank/DDBJ whole genome shotgun (WGS) entry which is preliminary data.</text>
</comment>
<gene>
    <name evidence="5" type="ORF">RF11_02481</name>
</gene>
<protein>
    <recommendedName>
        <fullName evidence="4">protein-histidine N-methyltransferase</fullName>
        <ecNumber evidence="4">2.1.1.85</ecNumber>
    </recommendedName>
</protein>
<dbReference type="CDD" id="cd19176">
    <property type="entry name" value="SET_SETD3"/>
    <property type="match status" value="1"/>
</dbReference>
<dbReference type="Proteomes" id="UP000031668">
    <property type="component" value="Unassembled WGS sequence"/>
</dbReference>
<dbReference type="OrthoDB" id="441812at2759"/>
<dbReference type="EMBL" id="JWZT01002106">
    <property type="protein sequence ID" value="KII70265.1"/>
    <property type="molecule type" value="Genomic_DNA"/>
</dbReference>
<accession>A0A0C2N1M3</accession>
<comment type="catalytic activity">
    <reaction evidence="4">
        <text>L-histidyl-[protein] + S-adenosyl-L-methionine = N(tele)-methyl-L-histidyl-[protein] + S-adenosyl-L-homocysteine + H(+)</text>
        <dbReference type="Rhea" id="RHEA:19369"/>
        <dbReference type="Rhea" id="RHEA-COMP:9745"/>
        <dbReference type="Rhea" id="RHEA-COMP:11600"/>
        <dbReference type="ChEBI" id="CHEBI:15378"/>
        <dbReference type="ChEBI" id="CHEBI:16367"/>
        <dbReference type="ChEBI" id="CHEBI:29979"/>
        <dbReference type="ChEBI" id="CHEBI:57856"/>
        <dbReference type="ChEBI" id="CHEBI:59789"/>
        <dbReference type="EC" id="2.1.1.85"/>
    </reaction>
</comment>
<dbReference type="GO" id="GO:0018064">
    <property type="term" value="F:protein-L-histidine N-tele-methyltransferase activity"/>
    <property type="evidence" value="ECO:0007669"/>
    <property type="project" value="UniProtKB-EC"/>
</dbReference>
<dbReference type="AlphaFoldDB" id="A0A0C2N1M3"/>
<evidence type="ECO:0000256" key="2">
    <source>
        <dbReference type="ARBA" id="ARBA00022679"/>
    </source>
</evidence>
<dbReference type="PANTHER" id="PTHR13271">
    <property type="entry name" value="UNCHARACTERIZED PUTATIVE METHYLTRANSFERASE"/>
    <property type="match status" value="1"/>
</dbReference>
<dbReference type="InterPro" id="IPR044428">
    <property type="entry name" value="SETD3_SET"/>
</dbReference>
<dbReference type="PROSITE" id="PS51565">
    <property type="entry name" value="SAM_MT85_SETD3"/>
    <property type="match status" value="1"/>
</dbReference>
<evidence type="ECO:0000256" key="1">
    <source>
        <dbReference type="ARBA" id="ARBA00022603"/>
    </source>
</evidence>
<dbReference type="GO" id="GO:0032259">
    <property type="term" value="P:methylation"/>
    <property type="evidence" value="ECO:0007669"/>
    <property type="project" value="UniProtKB-KW"/>
</dbReference>
<evidence type="ECO:0000313" key="6">
    <source>
        <dbReference type="Proteomes" id="UP000031668"/>
    </source>
</evidence>
<dbReference type="InterPro" id="IPR050600">
    <property type="entry name" value="SETD3_SETD6_MTase"/>
</dbReference>
<proteinExistence type="inferred from homology"/>
<keyword evidence="1 4" id="KW-0489">Methyltransferase</keyword>
<evidence type="ECO:0000256" key="3">
    <source>
        <dbReference type="ARBA" id="ARBA00022691"/>
    </source>
</evidence>
<reference evidence="5 6" key="1">
    <citation type="journal article" date="2014" name="Genome Biol. Evol.">
        <title>The genome of the myxosporean Thelohanellus kitauei shows adaptations to nutrient acquisition within its fish host.</title>
        <authorList>
            <person name="Yang Y."/>
            <person name="Xiong J."/>
            <person name="Zhou Z."/>
            <person name="Huo F."/>
            <person name="Miao W."/>
            <person name="Ran C."/>
            <person name="Liu Y."/>
            <person name="Zhang J."/>
            <person name="Feng J."/>
            <person name="Wang M."/>
            <person name="Wang M."/>
            <person name="Wang L."/>
            <person name="Yao B."/>
        </authorList>
    </citation>
    <scope>NUCLEOTIDE SEQUENCE [LARGE SCALE GENOMIC DNA]</scope>
    <source>
        <strain evidence="5">Wuqing</strain>
    </source>
</reference>
<dbReference type="GO" id="GO:0016279">
    <property type="term" value="F:protein-lysine N-methyltransferase activity"/>
    <property type="evidence" value="ECO:0007669"/>
    <property type="project" value="TreeGrafter"/>
</dbReference>
<dbReference type="PANTHER" id="PTHR13271:SF47">
    <property type="entry name" value="ACTIN-HISTIDINE N-METHYLTRANSFERASE"/>
    <property type="match status" value="1"/>
</dbReference>